<dbReference type="InterPro" id="IPR036259">
    <property type="entry name" value="MFS_trans_sf"/>
</dbReference>
<evidence type="ECO:0000256" key="6">
    <source>
        <dbReference type="SAM" id="Phobius"/>
    </source>
</evidence>
<organism evidence="7 8">
    <name type="scientific">Ceratodon purpureus</name>
    <name type="common">Fire moss</name>
    <name type="synonym">Dicranum purpureum</name>
    <dbReference type="NCBI Taxonomy" id="3225"/>
    <lineage>
        <taxon>Eukaryota</taxon>
        <taxon>Viridiplantae</taxon>
        <taxon>Streptophyta</taxon>
        <taxon>Embryophyta</taxon>
        <taxon>Bryophyta</taxon>
        <taxon>Bryophytina</taxon>
        <taxon>Bryopsida</taxon>
        <taxon>Dicranidae</taxon>
        <taxon>Pseudoditrichales</taxon>
        <taxon>Ditrichaceae</taxon>
        <taxon>Ceratodon</taxon>
    </lineage>
</organism>
<dbReference type="Proteomes" id="UP000822688">
    <property type="component" value="Chromosome 2"/>
</dbReference>
<keyword evidence="5 6" id="KW-0472">Membrane</keyword>
<dbReference type="AlphaFoldDB" id="A0A8T0IRE0"/>
<reference evidence="7" key="1">
    <citation type="submission" date="2020-06" db="EMBL/GenBank/DDBJ databases">
        <title>WGS assembly of Ceratodon purpureus strain R40.</title>
        <authorList>
            <person name="Carey S.B."/>
            <person name="Jenkins J."/>
            <person name="Shu S."/>
            <person name="Lovell J.T."/>
            <person name="Sreedasyam A."/>
            <person name="Maumus F."/>
            <person name="Tiley G.P."/>
            <person name="Fernandez-Pozo N."/>
            <person name="Barry K."/>
            <person name="Chen C."/>
            <person name="Wang M."/>
            <person name="Lipzen A."/>
            <person name="Daum C."/>
            <person name="Saski C.A."/>
            <person name="Payton A.C."/>
            <person name="Mcbreen J.C."/>
            <person name="Conrad R.E."/>
            <person name="Kollar L.M."/>
            <person name="Olsson S."/>
            <person name="Huttunen S."/>
            <person name="Landis J.B."/>
            <person name="Wickett N.J."/>
            <person name="Johnson M.G."/>
            <person name="Rensing S.A."/>
            <person name="Grimwood J."/>
            <person name="Schmutz J."/>
            <person name="Mcdaniel S.F."/>
        </authorList>
    </citation>
    <scope>NUCLEOTIDE SEQUENCE</scope>
    <source>
        <strain evidence="7">R40</strain>
    </source>
</reference>
<comment type="subcellular location">
    <subcellularLocation>
        <location evidence="1">Membrane</location>
        <topology evidence="1">Multi-pass membrane protein</topology>
    </subcellularLocation>
</comment>
<evidence type="ECO:0000256" key="2">
    <source>
        <dbReference type="ARBA" id="ARBA00005982"/>
    </source>
</evidence>
<feature type="transmembrane region" description="Helical" evidence="6">
    <location>
        <begin position="351"/>
        <end position="371"/>
    </location>
</feature>
<evidence type="ECO:0000256" key="5">
    <source>
        <dbReference type="ARBA" id="ARBA00023136"/>
    </source>
</evidence>
<feature type="transmembrane region" description="Helical" evidence="6">
    <location>
        <begin position="510"/>
        <end position="534"/>
    </location>
</feature>
<comment type="caution">
    <text evidence="7">The sequence shown here is derived from an EMBL/GenBank/DDBJ whole genome shotgun (WGS) entry which is preliminary data.</text>
</comment>
<keyword evidence="8" id="KW-1185">Reference proteome</keyword>
<evidence type="ECO:0000313" key="8">
    <source>
        <dbReference type="Proteomes" id="UP000822688"/>
    </source>
</evidence>
<dbReference type="Pfam" id="PF00854">
    <property type="entry name" value="PTR2"/>
    <property type="match status" value="1"/>
</dbReference>
<evidence type="ECO:0000256" key="4">
    <source>
        <dbReference type="ARBA" id="ARBA00022989"/>
    </source>
</evidence>
<feature type="transmembrane region" description="Helical" evidence="6">
    <location>
        <begin position="231"/>
        <end position="251"/>
    </location>
</feature>
<dbReference type="InterPro" id="IPR000109">
    <property type="entry name" value="POT_fam"/>
</dbReference>
<comment type="similarity">
    <text evidence="2">Belongs to the major facilitator superfamily. Proton-dependent oligopeptide transporter (POT/PTR) (TC 2.A.17) family.</text>
</comment>
<dbReference type="EMBL" id="CM026422">
    <property type="protein sequence ID" value="KAG0586294.1"/>
    <property type="molecule type" value="Genomic_DNA"/>
</dbReference>
<keyword evidence="4 6" id="KW-1133">Transmembrane helix</keyword>
<dbReference type="Gene3D" id="1.20.1250.20">
    <property type="entry name" value="MFS general substrate transporter like domains"/>
    <property type="match status" value="1"/>
</dbReference>
<feature type="transmembrane region" description="Helical" evidence="6">
    <location>
        <begin position="206"/>
        <end position="225"/>
    </location>
</feature>
<evidence type="ECO:0000256" key="3">
    <source>
        <dbReference type="ARBA" id="ARBA00022692"/>
    </source>
</evidence>
<gene>
    <name evidence="7" type="ORF">KC19_2G079900</name>
</gene>
<evidence type="ECO:0000313" key="7">
    <source>
        <dbReference type="EMBL" id="KAG0586294.1"/>
    </source>
</evidence>
<feature type="transmembrane region" description="Helical" evidence="6">
    <location>
        <begin position="425"/>
        <end position="446"/>
    </location>
</feature>
<dbReference type="PANTHER" id="PTHR11654">
    <property type="entry name" value="OLIGOPEPTIDE TRANSPORTER-RELATED"/>
    <property type="match status" value="1"/>
</dbReference>
<dbReference type="GO" id="GO:0022857">
    <property type="term" value="F:transmembrane transporter activity"/>
    <property type="evidence" value="ECO:0007669"/>
    <property type="project" value="InterPro"/>
</dbReference>
<feature type="transmembrane region" description="Helical" evidence="6">
    <location>
        <begin position="391"/>
        <end position="413"/>
    </location>
</feature>
<proteinExistence type="inferred from homology"/>
<keyword evidence="3 6" id="KW-0812">Transmembrane</keyword>
<dbReference type="SUPFAM" id="SSF103473">
    <property type="entry name" value="MFS general substrate transporter"/>
    <property type="match status" value="1"/>
</dbReference>
<feature type="transmembrane region" description="Helical" evidence="6">
    <location>
        <begin position="50"/>
        <end position="74"/>
    </location>
</feature>
<dbReference type="GO" id="GO:0016020">
    <property type="term" value="C:membrane"/>
    <property type="evidence" value="ECO:0007669"/>
    <property type="project" value="UniProtKB-SubCell"/>
</dbReference>
<feature type="transmembrane region" description="Helical" evidence="6">
    <location>
        <begin position="554"/>
        <end position="577"/>
    </location>
</feature>
<feature type="transmembrane region" description="Helical" evidence="6">
    <location>
        <begin position="478"/>
        <end position="498"/>
    </location>
</feature>
<evidence type="ECO:0000256" key="1">
    <source>
        <dbReference type="ARBA" id="ARBA00004141"/>
    </source>
</evidence>
<feature type="transmembrane region" description="Helical" evidence="6">
    <location>
        <begin position="114"/>
        <end position="133"/>
    </location>
</feature>
<name>A0A8T0IRE0_CERPU</name>
<accession>A0A8T0IRE0</accession>
<protein>
    <submittedName>
        <fullName evidence="7">Uncharacterized protein</fullName>
    </submittedName>
</protein>
<sequence>MEAEEGGRNSVDARISLSWHKGEEYTKDGTLDFRGRPAIKAKTGGRRTSWFIYSNQVFANLGFYGCASNLVVYLTSVMHESNSVAATNVSNWNGAGYITPLIGAFLADAYWGRYWASFVSTFIYIIGMILLTISSSSTSLRPRQCSTEDSLCPHASVGQGAFLYFALYVVDLGAGAFQAVVTSLGADQFDEEDPKEKLQKASFFNWYYQSINIGGLLAGTFFVYIQDNVSWGLGFGAALIAVVIGTICFLAGTPFYRHHKPGGNPLTRIGQVVVASARKWRLKTTCSSDLYEVPEEMDSIIQGSRKIRHTDQFRFLDKAAVKMEGDSANPWRLCTITQVEEVKVLLRMIPIMITSAMFSTVYNQLSTLFIIQGASMDLRMGHFKIPPASLTVIELLSVVVLVPVYDFLLVPFVAKITKNPTGFTALQRIGIGLFISVFGMVAAAIVEIERLKVARHYGLLDDPTSPVPLSVFWQVPQYFLVGAAEVFAYVGIYEFFYGESPDAMRGLGTAFALLTIALGTFLSSALFTIVTRITTRNGAPGWIADNLNRGRIDLFFWLLVAMSAVNLVLYVVCAMWYKTMQTWRPSKAITPPLQ</sequence>